<accession>A0A8J2FNH9</accession>
<keyword evidence="2" id="KW-1185">Reference proteome</keyword>
<reference evidence="1" key="1">
    <citation type="submission" date="2021-02" db="EMBL/GenBank/DDBJ databases">
        <authorList>
            <person name="Cremers G."/>
            <person name="Picone N."/>
        </authorList>
    </citation>
    <scope>NUCLEOTIDE SEQUENCE</scope>
    <source>
        <strain evidence="1">PQ17</strain>
    </source>
</reference>
<dbReference type="Proteomes" id="UP000663859">
    <property type="component" value="Unassembled WGS sequence"/>
</dbReference>
<comment type="caution">
    <text evidence="1">The sequence shown here is derived from an EMBL/GenBank/DDBJ whole genome shotgun (WGS) entry which is preliminary data.</text>
</comment>
<organism evidence="1 2">
    <name type="scientific">Candidatus Methylacidithermus pantelleriae</name>
    <dbReference type="NCBI Taxonomy" id="2744239"/>
    <lineage>
        <taxon>Bacteria</taxon>
        <taxon>Pseudomonadati</taxon>
        <taxon>Verrucomicrobiota</taxon>
        <taxon>Methylacidiphilae</taxon>
        <taxon>Methylacidiphilales</taxon>
        <taxon>Methylacidiphilaceae</taxon>
        <taxon>Candidatus Methylacidithermus</taxon>
    </lineage>
</organism>
<dbReference type="AlphaFoldDB" id="A0A8J2FNH9"/>
<proteinExistence type="predicted"/>
<sequence>MPGNPKRDSMAPNKGRRLVCAGGSLSPRSFWQGALILRLPEVRYEQGKVPAGWSG</sequence>
<gene>
    <name evidence="1" type="ORF">MPNT_20095</name>
</gene>
<evidence type="ECO:0000313" key="1">
    <source>
        <dbReference type="EMBL" id="CAF0696038.1"/>
    </source>
</evidence>
<name>A0A8J2FNH9_9BACT</name>
<evidence type="ECO:0000313" key="2">
    <source>
        <dbReference type="Proteomes" id="UP000663859"/>
    </source>
</evidence>
<protein>
    <submittedName>
        <fullName evidence="1">Uncharacterized protein</fullName>
    </submittedName>
</protein>
<dbReference type="EMBL" id="CAJNOB010000012">
    <property type="protein sequence ID" value="CAF0696038.1"/>
    <property type="molecule type" value="Genomic_DNA"/>
</dbReference>